<dbReference type="Proteomes" id="UP000490800">
    <property type="component" value="Unassembled WGS sequence"/>
</dbReference>
<proteinExistence type="predicted"/>
<evidence type="ECO:0000256" key="3">
    <source>
        <dbReference type="ARBA" id="ARBA00022553"/>
    </source>
</evidence>
<gene>
    <name evidence="14" type="ORF">EDM21_02740</name>
</gene>
<feature type="domain" description="HAMP" evidence="13">
    <location>
        <begin position="327"/>
        <end position="379"/>
    </location>
</feature>
<dbReference type="InterPro" id="IPR003660">
    <property type="entry name" value="HAMP_dom"/>
</dbReference>
<keyword evidence="4" id="KW-0808">Transferase</keyword>
<keyword evidence="15" id="KW-1185">Reference proteome</keyword>
<evidence type="ECO:0000313" key="14">
    <source>
        <dbReference type="EMBL" id="MVO98458.1"/>
    </source>
</evidence>
<dbReference type="Pfam" id="PF06580">
    <property type="entry name" value="His_kinase"/>
    <property type="match status" value="1"/>
</dbReference>
<evidence type="ECO:0000256" key="8">
    <source>
        <dbReference type="ARBA" id="ARBA00022840"/>
    </source>
</evidence>
<dbReference type="PANTHER" id="PTHR34220:SF11">
    <property type="entry name" value="SENSOR PROTEIN KINASE HPTS"/>
    <property type="match status" value="1"/>
</dbReference>
<dbReference type="RefSeq" id="WP_166541794.1">
    <property type="nucleotide sequence ID" value="NZ_RHLK01000002.1"/>
</dbReference>
<dbReference type="SMART" id="SM00304">
    <property type="entry name" value="HAMP"/>
    <property type="match status" value="1"/>
</dbReference>
<evidence type="ECO:0000256" key="5">
    <source>
        <dbReference type="ARBA" id="ARBA00022692"/>
    </source>
</evidence>
<evidence type="ECO:0000256" key="2">
    <source>
        <dbReference type="ARBA" id="ARBA00022475"/>
    </source>
</evidence>
<dbReference type="InterPro" id="IPR050640">
    <property type="entry name" value="Bact_2-comp_sensor_kinase"/>
</dbReference>
<dbReference type="GO" id="GO:0000155">
    <property type="term" value="F:phosphorelay sensor kinase activity"/>
    <property type="evidence" value="ECO:0007669"/>
    <property type="project" value="InterPro"/>
</dbReference>
<evidence type="ECO:0000256" key="6">
    <source>
        <dbReference type="ARBA" id="ARBA00022741"/>
    </source>
</evidence>
<keyword evidence="6" id="KW-0547">Nucleotide-binding</keyword>
<dbReference type="InterPro" id="IPR036890">
    <property type="entry name" value="HATPase_C_sf"/>
</dbReference>
<dbReference type="Pfam" id="PF00672">
    <property type="entry name" value="HAMP"/>
    <property type="match status" value="1"/>
</dbReference>
<accession>A0A7X3FFB5</accession>
<reference evidence="14 15" key="1">
    <citation type="journal article" date="2019" name="Microorganisms">
        <title>Paenibacillus lutrae sp. nov., A Chitinolytic Species Isolated from A River Otter in Castril Natural Park, Granada, Spain.</title>
        <authorList>
            <person name="Rodriguez M."/>
            <person name="Reina J.C."/>
            <person name="Bejar V."/>
            <person name="Llamas I."/>
        </authorList>
    </citation>
    <scope>NUCLEOTIDE SEQUENCE [LARGE SCALE GENOMIC DNA]</scope>
    <source>
        <strain evidence="14 15">N10</strain>
    </source>
</reference>
<evidence type="ECO:0000256" key="1">
    <source>
        <dbReference type="ARBA" id="ARBA00004651"/>
    </source>
</evidence>
<dbReference type="GO" id="GO:0005524">
    <property type="term" value="F:ATP binding"/>
    <property type="evidence" value="ECO:0007669"/>
    <property type="project" value="UniProtKB-KW"/>
</dbReference>
<keyword evidence="7" id="KW-0418">Kinase</keyword>
<evidence type="ECO:0000256" key="4">
    <source>
        <dbReference type="ARBA" id="ARBA00022679"/>
    </source>
</evidence>
<dbReference type="InterPro" id="IPR010559">
    <property type="entry name" value="Sig_transdc_His_kin_internal"/>
</dbReference>
<comment type="subcellular location">
    <subcellularLocation>
        <location evidence="1">Cell membrane</location>
        <topology evidence="1">Multi-pass membrane protein</topology>
    </subcellularLocation>
</comment>
<dbReference type="GO" id="GO:0005886">
    <property type="term" value="C:plasma membrane"/>
    <property type="evidence" value="ECO:0007669"/>
    <property type="project" value="UniProtKB-SubCell"/>
</dbReference>
<keyword evidence="10" id="KW-0902">Two-component regulatory system</keyword>
<dbReference type="AlphaFoldDB" id="A0A7X3FFB5"/>
<dbReference type="InterPro" id="IPR003594">
    <property type="entry name" value="HATPase_dom"/>
</dbReference>
<dbReference type="Pfam" id="PF02518">
    <property type="entry name" value="HATPase_c"/>
    <property type="match status" value="1"/>
</dbReference>
<dbReference type="Gene3D" id="3.30.450.20">
    <property type="entry name" value="PAS domain"/>
    <property type="match status" value="1"/>
</dbReference>
<dbReference type="PANTHER" id="PTHR34220">
    <property type="entry name" value="SENSOR HISTIDINE KINASE YPDA"/>
    <property type="match status" value="1"/>
</dbReference>
<name>A0A7X3FFB5_9BACL</name>
<evidence type="ECO:0000256" key="10">
    <source>
        <dbReference type="ARBA" id="ARBA00023012"/>
    </source>
</evidence>
<comment type="caution">
    <text evidence="14">The sequence shown here is derived from an EMBL/GenBank/DDBJ whole genome shotgun (WGS) entry which is preliminary data.</text>
</comment>
<keyword evidence="9 12" id="KW-1133">Transmembrane helix</keyword>
<evidence type="ECO:0000256" key="12">
    <source>
        <dbReference type="SAM" id="Phobius"/>
    </source>
</evidence>
<keyword evidence="3" id="KW-0597">Phosphoprotein</keyword>
<keyword evidence="2" id="KW-1003">Cell membrane</keyword>
<evidence type="ECO:0000256" key="7">
    <source>
        <dbReference type="ARBA" id="ARBA00022777"/>
    </source>
</evidence>
<evidence type="ECO:0000256" key="9">
    <source>
        <dbReference type="ARBA" id="ARBA00022989"/>
    </source>
</evidence>
<keyword evidence="8" id="KW-0067">ATP-binding</keyword>
<dbReference type="Gene3D" id="3.30.565.10">
    <property type="entry name" value="Histidine kinase-like ATPase, C-terminal domain"/>
    <property type="match status" value="1"/>
</dbReference>
<dbReference type="EMBL" id="RHLK01000002">
    <property type="protein sequence ID" value="MVO98458.1"/>
    <property type="molecule type" value="Genomic_DNA"/>
</dbReference>
<dbReference type="Gene3D" id="1.10.8.500">
    <property type="entry name" value="HAMP domain in histidine kinase"/>
    <property type="match status" value="1"/>
</dbReference>
<sequence length="607" mass="68851">MRSRLRNKLIAFILAATILPIATSILVSHLYTKTNLEEKAIRDNLNLIHQGKLNLETYLKSMEQNLKLLYHNAKLMEILENRVEQNFSEPRLFLTEQEILRSMQTIIYASPDVRQVYLYVEQVQKSYLLSDNRLVRTDQGIGPFKPDLQPGESKIFPPHIPSTYGKYFFNYATANVFTYQAALYNVVDNIPLGSMSIDFSPDTIANISSELYSQGSEELFIVGTDGEIMFQAHPDPIDGQKARAPWLSELRTAAADSQRGYFRSKDSTFNGIHIYETIDAPGGPWLLVKGIPDSVLYESQRELTGINTLVGIIFLGLAALVTVFFSFRLTAPISALIGYMNKIESGNMNVDIRVKADDELGILARRFRSMMHTINELILREYKLEVANKTNELKALQAQINPHFINNALQSIAARSLQKGDREVYSLISSLGKMMRYSMKTEETIVPLKSEWDYARSYIKLQKQRFRDQFECDMQLEPGLEGILIPKMIIQPLVENYFKHGFDGSRSDNEVLVQCFASPGRDVLHIDVTDNGFGIGETELNELQASLVNSVAEMSSPGSHIGLVNVLSRLKLYYREQSRMEVQRSESGGFHVRITIPIMQEEVEDAL</sequence>
<evidence type="ECO:0000313" key="15">
    <source>
        <dbReference type="Proteomes" id="UP000490800"/>
    </source>
</evidence>
<keyword evidence="5 12" id="KW-0812">Transmembrane</keyword>
<dbReference type="CDD" id="cd06225">
    <property type="entry name" value="HAMP"/>
    <property type="match status" value="1"/>
</dbReference>
<evidence type="ECO:0000259" key="13">
    <source>
        <dbReference type="PROSITE" id="PS50885"/>
    </source>
</evidence>
<evidence type="ECO:0000256" key="11">
    <source>
        <dbReference type="ARBA" id="ARBA00023136"/>
    </source>
</evidence>
<dbReference type="SUPFAM" id="SSF158472">
    <property type="entry name" value="HAMP domain-like"/>
    <property type="match status" value="1"/>
</dbReference>
<feature type="transmembrane region" description="Helical" evidence="12">
    <location>
        <begin position="309"/>
        <end position="331"/>
    </location>
</feature>
<dbReference type="SUPFAM" id="SSF55874">
    <property type="entry name" value="ATPase domain of HSP90 chaperone/DNA topoisomerase II/histidine kinase"/>
    <property type="match status" value="1"/>
</dbReference>
<organism evidence="14 15">
    <name type="scientific">Paenibacillus lutrae</name>
    <dbReference type="NCBI Taxonomy" id="2078573"/>
    <lineage>
        <taxon>Bacteria</taxon>
        <taxon>Bacillati</taxon>
        <taxon>Bacillota</taxon>
        <taxon>Bacilli</taxon>
        <taxon>Bacillales</taxon>
        <taxon>Paenibacillaceae</taxon>
        <taxon>Paenibacillus</taxon>
    </lineage>
</organism>
<dbReference type="PROSITE" id="PS50885">
    <property type="entry name" value="HAMP"/>
    <property type="match status" value="1"/>
</dbReference>
<protein>
    <submittedName>
        <fullName evidence="14">HAMP domain-containing protein</fullName>
    </submittedName>
</protein>
<keyword evidence="11 12" id="KW-0472">Membrane</keyword>